<dbReference type="AlphaFoldDB" id="A0A3N5YCL0"/>
<dbReference type="EMBL" id="RPOK01000002">
    <property type="protein sequence ID" value="RPJ66995.1"/>
    <property type="molecule type" value="Genomic_DNA"/>
</dbReference>
<reference evidence="9 10" key="1">
    <citation type="submission" date="2018-11" db="EMBL/GenBank/DDBJ databases">
        <authorList>
            <person name="Ye M.-Q."/>
            <person name="Du Z.-J."/>
        </authorList>
    </citation>
    <scope>NUCLEOTIDE SEQUENCE [LARGE SCALE GENOMIC DNA]</scope>
    <source>
        <strain evidence="9 10">U0105</strain>
    </source>
</reference>
<dbReference type="PANTHER" id="PTHR48073">
    <property type="entry name" value="O-SUCCINYLBENZOATE SYNTHASE-RELATED"/>
    <property type="match status" value="1"/>
</dbReference>
<dbReference type="Gene3D" id="3.20.20.120">
    <property type="entry name" value="Enolase-like C-terminal domain"/>
    <property type="match status" value="1"/>
</dbReference>
<feature type="active site" description="Proton acceptor; specific for (R)-substrate epimerization" evidence="5">
    <location>
        <position position="148"/>
    </location>
</feature>
<dbReference type="GO" id="GO:0006518">
    <property type="term" value="P:peptide metabolic process"/>
    <property type="evidence" value="ECO:0007669"/>
    <property type="project" value="UniProtKB-ARBA"/>
</dbReference>
<feature type="binding site" evidence="6">
    <location>
        <position position="173"/>
    </location>
    <ligand>
        <name>Mg(2+)</name>
        <dbReference type="ChEBI" id="CHEBI:18420"/>
    </ligand>
</feature>
<proteinExistence type="inferred from homology"/>
<feature type="active site" description="Proton acceptor; specific for (S)-substrate epimerization" evidence="5">
    <location>
        <position position="244"/>
    </location>
</feature>
<dbReference type="SFLD" id="SFLDS00001">
    <property type="entry name" value="Enolase"/>
    <property type="match status" value="1"/>
</dbReference>
<dbReference type="SUPFAM" id="SSF54826">
    <property type="entry name" value="Enolase N-terminal domain-like"/>
    <property type="match status" value="1"/>
</dbReference>
<comment type="cofactor">
    <cofactor evidence="6 7">
        <name>Mg(2+)</name>
        <dbReference type="ChEBI" id="CHEBI:18420"/>
    </cofactor>
    <text evidence="6 7">Binds 1 Mg(2+) ion per subunit.</text>
</comment>
<dbReference type="SFLD" id="SFLDG00180">
    <property type="entry name" value="muconate_cycloisomerase"/>
    <property type="match status" value="1"/>
</dbReference>
<dbReference type="Gene3D" id="3.30.390.10">
    <property type="entry name" value="Enolase-like, N-terminal domain"/>
    <property type="match status" value="1"/>
</dbReference>
<dbReference type="Pfam" id="PF13378">
    <property type="entry name" value="MR_MLE_C"/>
    <property type="match status" value="1"/>
</dbReference>
<evidence type="ECO:0000313" key="10">
    <source>
        <dbReference type="Proteomes" id="UP000275281"/>
    </source>
</evidence>
<evidence type="ECO:0000256" key="4">
    <source>
        <dbReference type="ARBA" id="ARBA00023235"/>
    </source>
</evidence>
<comment type="similarity">
    <text evidence="1 7">Belongs to the mandelate racemase/muconate lactonizing enzyme family.</text>
</comment>
<dbReference type="GO" id="GO:0016855">
    <property type="term" value="F:racemase and epimerase activity, acting on amino acids and derivatives"/>
    <property type="evidence" value="ECO:0007669"/>
    <property type="project" value="UniProtKB-UniRule"/>
</dbReference>
<dbReference type="InterPro" id="IPR034603">
    <property type="entry name" value="Dipeptide_epimerase"/>
</dbReference>
<dbReference type="InterPro" id="IPR013341">
    <property type="entry name" value="Mandelate_racemase_N_dom"/>
</dbReference>
<sequence>MKMYIQKVSIPLRHSFSITGYRFDETKTVRVSLQDGQFCGRGEGVGVYYMQETQDSMYEQLCAVQQELEGIINPEPSVSEILPPGGARNALDCALWDLQAKKSGISLYDRFGLMRNPLTTVFTIGINNKAVMADAARQCAQYPTLKVKLDSVEPIERLEAIRKVRPDASIIIDANQAWTLDELKEYAPACKKLDIAMIEQPLARGQDEQLVEYQSPVPLGADESCLHDGEYTYAAARYQVINIKLDKCGGLTTALKLIEMSKADGKQLMVGNMIGTSLSMAPAHLIGQACSFIDLDGPLHLAQDVMHPMHYSPQGMVSAPSQALWG</sequence>
<dbReference type="GO" id="GO:0046872">
    <property type="term" value="F:metal ion binding"/>
    <property type="evidence" value="ECO:0007669"/>
    <property type="project" value="UniProtKB-KW"/>
</dbReference>
<keyword evidence="10" id="KW-1185">Reference proteome</keyword>
<comment type="caution">
    <text evidence="9">The sequence shown here is derived from an EMBL/GenBank/DDBJ whole genome shotgun (WGS) entry which is preliminary data.</text>
</comment>
<evidence type="ECO:0000256" key="5">
    <source>
        <dbReference type="PIRSR" id="PIRSR634603-1"/>
    </source>
</evidence>
<feature type="binding site" evidence="6">
    <location>
        <position position="222"/>
    </location>
    <ligand>
        <name>Mg(2+)</name>
        <dbReference type="ChEBI" id="CHEBI:18420"/>
    </ligand>
</feature>
<evidence type="ECO:0000313" key="9">
    <source>
        <dbReference type="EMBL" id="RPJ66995.1"/>
    </source>
</evidence>
<dbReference type="PANTHER" id="PTHR48073:SF2">
    <property type="entry name" value="O-SUCCINYLBENZOATE SYNTHASE"/>
    <property type="match status" value="1"/>
</dbReference>
<evidence type="ECO:0000256" key="1">
    <source>
        <dbReference type="ARBA" id="ARBA00008031"/>
    </source>
</evidence>
<evidence type="ECO:0000256" key="2">
    <source>
        <dbReference type="ARBA" id="ARBA00022723"/>
    </source>
</evidence>
<dbReference type="InterPro" id="IPR029065">
    <property type="entry name" value="Enolase_C-like"/>
</dbReference>
<evidence type="ECO:0000256" key="7">
    <source>
        <dbReference type="RuleBase" id="RU366006"/>
    </source>
</evidence>
<gene>
    <name evidence="9" type="ORF">DRW07_05475</name>
</gene>
<dbReference type="InterPro" id="IPR013342">
    <property type="entry name" value="Mandelate_racemase_C"/>
</dbReference>
<dbReference type="InterPro" id="IPR036849">
    <property type="entry name" value="Enolase-like_C_sf"/>
</dbReference>
<dbReference type="Proteomes" id="UP000275281">
    <property type="component" value="Unassembled WGS sequence"/>
</dbReference>
<dbReference type="SMART" id="SM00922">
    <property type="entry name" value="MR_MLE"/>
    <property type="match status" value="1"/>
</dbReference>
<organism evidence="9 10">
    <name type="scientific">Alteromonas sediminis</name>
    <dbReference type="NCBI Taxonomy" id="2259342"/>
    <lineage>
        <taxon>Bacteria</taxon>
        <taxon>Pseudomonadati</taxon>
        <taxon>Pseudomonadota</taxon>
        <taxon>Gammaproteobacteria</taxon>
        <taxon>Alteromonadales</taxon>
        <taxon>Alteromonadaceae</taxon>
        <taxon>Alteromonas/Salinimonas group</taxon>
        <taxon>Alteromonas</taxon>
    </lineage>
</organism>
<keyword evidence="3 6" id="KW-0460">Magnesium</keyword>
<dbReference type="CDD" id="cd03319">
    <property type="entry name" value="L-Ala-DL-Glu_epimerase"/>
    <property type="match status" value="1"/>
</dbReference>
<feature type="domain" description="Mandelate racemase/muconate lactonizing enzyme C-terminal" evidence="8">
    <location>
        <begin position="129"/>
        <end position="220"/>
    </location>
</feature>
<name>A0A3N5YCL0_9ALTE</name>
<evidence type="ECO:0000259" key="8">
    <source>
        <dbReference type="SMART" id="SM00922"/>
    </source>
</evidence>
<accession>A0A3N5YCL0</accession>
<dbReference type="InterPro" id="IPR029017">
    <property type="entry name" value="Enolase-like_N"/>
</dbReference>
<dbReference type="OrthoDB" id="9796450at2"/>
<feature type="binding site" evidence="6">
    <location>
        <position position="199"/>
    </location>
    <ligand>
        <name>Mg(2+)</name>
        <dbReference type="ChEBI" id="CHEBI:18420"/>
    </ligand>
</feature>
<dbReference type="Pfam" id="PF02746">
    <property type="entry name" value="MR_MLE_N"/>
    <property type="match status" value="1"/>
</dbReference>
<dbReference type="RefSeq" id="WP_124026900.1">
    <property type="nucleotide sequence ID" value="NZ_JBHRSN010000015.1"/>
</dbReference>
<protein>
    <recommendedName>
        <fullName evidence="7">Dipeptide epimerase</fullName>
        <ecNumber evidence="7">5.1.1.-</ecNumber>
    </recommendedName>
</protein>
<keyword evidence="4 7" id="KW-0413">Isomerase</keyword>
<evidence type="ECO:0000256" key="6">
    <source>
        <dbReference type="PIRSR" id="PIRSR634603-3"/>
    </source>
</evidence>
<dbReference type="SUPFAM" id="SSF51604">
    <property type="entry name" value="Enolase C-terminal domain-like"/>
    <property type="match status" value="1"/>
</dbReference>
<evidence type="ECO:0000256" key="3">
    <source>
        <dbReference type="ARBA" id="ARBA00022842"/>
    </source>
</evidence>
<keyword evidence="2 6" id="KW-0479">Metal-binding</keyword>
<dbReference type="EC" id="5.1.1.-" evidence="7"/>